<reference evidence="2 3" key="1">
    <citation type="submission" date="2019-08" db="EMBL/GenBank/DDBJ databases">
        <title>Bacillus genomes from the desert of Cuatro Cienegas, Coahuila.</title>
        <authorList>
            <person name="Olmedo-Alvarez G."/>
        </authorList>
    </citation>
    <scope>NUCLEOTIDE SEQUENCE [LARGE SCALE GENOMIC DNA]</scope>
    <source>
        <strain evidence="2 3">CH98b_3T</strain>
    </source>
</reference>
<keyword evidence="1" id="KW-1133">Transmembrane helix</keyword>
<comment type="caution">
    <text evidence="2">The sequence shown here is derived from an EMBL/GenBank/DDBJ whole genome shotgun (WGS) entry which is preliminary data.</text>
</comment>
<dbReference type="Proteomes" id="UP000324517">
    <property type="component" value="Unassembled WGS sequence"/>
</dbReference>
<evidence type="ECO:0000313" key="3">
    <source>
        <dbReference type="Proteomes" id="UP000324517"/>
    </source>
</evidence>
<keyword evidence="1" id="KW-0472">Membrane</keyword>
<dbReference type="EMBL" id="VTET01000003">
    <property type="protein sequence ID" value="TYS73052.1"/>
    <property type="molecule type" value="Genomic_DNA"/>
</dbReference>
<gene>
    <name evidence="2" type="ORF">FZC75_08320</name>
</gene>
<evidence type="ECO:0000313" key="2">
    <source>
        <dbReference type="EMBL" id="TYS73052.1"/>
    </source>
</evidence>
<feature type="transmembrane region" description="Helical" evidence="1">
    <location>
        <begin position="46"/>
        <end position="76"/>
    </location>
</feature>
<evidence type="ECO:0000256" key="1">
    <source>
        <dbReference type="SAM" id="Phobius"/>
    </source>
</evidence>
<feature type="transmembrane region" description="Helical" evidence="1">
    <location>
        <begin position="88"/>
        <end position="111"/>
    </location>
</feature>
<dbReference type="Pfam" id="PF14184">
    <property type="entry name" value="YrvL"/>
    <property type="match status" value="1"/>
</dbReference>
<dbReference type="OrthoDB" id="2891909at2"/>
<keyword evidence="1" id="KW-0812">Transmembrane</keyword>
<feature type="transmembrane region" description="Helical" evidence="1">
    <location>
        <begin position="123"/>
        <end position="141"/>
    </location>
</feature>
<name>A0A5D4TEW4_9BACI</name>
<protein>
    <submittedName>
        <fullName evidence="2">Uncharacterized protein</fullName>
    </submittedName>
</protein>
<dbReference type="InterPro" id="IPR025912">
    <property type="entry name" value="YrvL"/>
</dbReference>
<accession>A0A5D4TEW4</accession>
<proteinExistence type="predicted"/>
<organism evidence="2 3">
    <name type="scientific">Sutcliffiella horikoshii</name>
    <dbReference type="NCBI Taxonomy" id="79883"/>
    <lineage>
        <taxon>Bacteria</taxon>
        <taxon>Bacillati</taxon>
        <taxon>Bacillota</taxon>
        <taxon>Bacilli</taxon>
        <taxon>Bacillales</taxon>
        <taxon>Bacillaceae</taxon>
        <taxon>Sutcliffiella</taxon>
    </lineage>
</organism>
<sequence>MSQMTYCFFCWNEFPHSRITPINRVKKGESIMGHDHDPNLSGSDKLILAISMTLLFALALLFVGGAFLFGFAGLFQLFSVKYDTKSSLIYYIVLLIPLTLLFEIATMTFLIRVLPRLRRRWTIIISKIGITFLFIWIPLYLTDQWIKGITVPLNTELVAASLLLVLDSLVEKKHL</sequence>
<dbReference type="AlphaFoldDB" id="A0A5D4TEW4"/>